<reference evidence="4 5" key="1">
    <citation type="submission" date="2016-11" db="EMBL/GenBank/DDBJ databases">
        <title>Trade-off between light-utilization and light-protection in marine flavobacteria.</title>
        <authorList>
            <person name="Kumagai Y."/>
        </authorList>
    </citation>
    <scope>NUCLEOTIDE SEQUENCE [LARGE SCALE GENOMIC DNA]</scope>
    <source>
        <strain evidence="4 5">JCM 13191</strain>
    </source>
</reference>
<proteinExistence type="inferred from homology"/>
<dbReference type="InterPro" id="IPR013783">
    <property type="entry name" value="Ig-like_fold"/>
</dbReference>
<feature type="domain" description="Big-1" evidence="3">
    <location>
        <begin position="556"/>
        <end position="626"/>
    </location>
</feature>
<dbReference type="InterPro" id="IPR008964">
    <property type="entry name" value="Invasin/intimin_cell_adhesion"/>
</dbReference>
<sequence>MKLNLTFLNIIFYEILWMIFIVINAFNITLDYSHFSWSEDSSSLIKSDKTLMNRIIKDEKFNSFSENRAISVYEVNYSEISDSLIQIKSKDRYESIIAPCSSCDFSGSISGNFTFQSNQTYCITSNSTVSDVTFQNNTSVCVAPNVTLTIQNNINSSGDINFNVEGTLIFGQSPQFNAGVEMIIGNNGIVRAGSNGNNNITFNGTTNTFINNGLIQVTVLGFQNGNSTNTIFNYDEFDINGNINISGITSFRNFGIINIGQSFNNSSQGTFSNCNIINTQVGFNLNGGAIYNTGIFRTLNGNVDFGNGGARFENYATMEIGGTLNFGNNQNVFYNEGLAILTNSVQGTFGQIEGPSDSNKLGYIKWDRRPSINSGVIGPNLDIEYRPGATPAAKANVYQNFNGTEVGNVSKACEAFGNCTAPQEITGDVCRNINGSVPTIFMPTQTVMENNSFTSVQPTLTNSPGGTITYSLSGDDAALFTINSSTGVVSMVPRDFENPVDSDTDNFYDLILTGTTSLGGDVSDEFTVIVNNDCEEEELALMNKLRATDPIGDINGDTGTLQVEIVDETNTPRSGVQVILFKESGPGIISNSTGVTDAFGHFSTTVTSTLAGVATYSARYASTTGAPDTDVELGNPTMVRFLTNIDDRETVGEVGIATNFPHPSSVLEVYSEDKGLLVPKVALLSSSDTATIPRPVNSLLVYNTNGTNSLSEGFVFFDGTEWKSICLIRDAQGQ</sequence>
<keyword evidence="2" id="KW-0812">Transmembrane</keyword>
<dbReference type="SUPFAM" id="SSF49373">
    <property type="entry name" value="Invasin/intimin cell-adhesion fragments"/>
    <property type="match status" value="1"/>
</dbReference>
<evidence type="ECO:0000313" key="5">
    <source>
        <dbReference type="Proteomes" id="UP000193431"/>
    </source>
</evidence>
<evidence type="ECO:0000256" key="2">
    <source>
        <dbReference type="SAM" id="Phobius"/>
    </source>
</evidence>
<dbReference type="AlphaFoldDB" id="A0A1W6MIK7"/>
<dbReference type="STRING" id="331648.BST97_04440"/>
<accession>A0A1W6MIK7</accession>
<keyword evidence="2" id="KW-1133">Transmembrane helix</keyword>
<keyword evidence="5" id="KW-1185">Reference proteome</keyword>
<dbReference type="CDD" id="cd11304">
    <property type="entry name" value="Cadherin_repeat"/>
    <property type="match status" value="1"/>
</dbReference>
<dbReference type="InterPro" id="IPR003344">
    <property type="entry name" value="Big_1_dom"/>
</dbReference>
<dbReference type="Proteomes" id="UP000193431">
    <property type="component" value="Chromosome"/>
</dbReference>
<keyword evidence="2" id="KW-0472">Membrane</keyword>
<dbReference type="Gene3D" id="2.60.40.10">
    <property type="entry name" value="Immunoglobulins"/>
    <property type="match status" value="2"/>
</dbReference>
<dbReference type="EMBL" id="CP019344">
    <property type="protein sequence ID" value="ARN77289.1"/>
    <property type="molecule type" value="Genomic_DNA"/>
</dbReference>
<dbReference type="Pfam" id="PF02369">
    <property type="entry name" value="Big_1"/>
    <property type="match status" value="1"/>
</dbReference>
<dbReference type="OrthoDB" id="1247310at2"/>
<name>A0A1W6MIK7_9FLAO</name>
<organism evidence="4 5">
    <name type="scientific">Nonlabens spongiae</name>
    <dbReference type="NCBI Taxonomy" id="331648"/>
    <lineage>
        <taxon>Bacteria</taxon>
        <taxon>Pseudomonadati</taxon>
        <taxon>Bacteroidota</taxon>
        <taxon>Flavobacteriia</taxon>
        <taxon>Flavobacteriales</taxon>
        <taxon>Flavobacteriaceae</taxon>
        <taxon>Nonlabens</taxon>
    </lineage>
</organism>
<feature type="transmembrane region" description="Helical" evidence="2">
    <location>
        <begin position="7"/>
        <end position="26"/>
    </location>
</feature>
<protein>
    <recommendedName>
        <fullName evidence="3">Big-1 domain-containing protein</fullName>
    </recommendedName>
</protein>
<evidence type="ECO:0000259" key="3">
    <source>
        <dbReference type="Pfam" id="PF02369"/>
    </source>
</evidence>
<evidence type="ECO:0000313" key="4">
    <source>
        <dbReference type="EMBL" id="ARN77289.1"/>
    </source>
</evidence>
<dbReference type="RefSeq" id="WP_085766096.1">
    <property type="nucleotide sequence ID" value="NZ_CP019344.1"/>
</dbReference>
<gene>
    <name evidence="4" type="ORF">BST97_04440</name>
</gene>
<evidence type="ECO:0000256" key="1">
    <source>
        <dbReference type="ARBA" id="ARBA00010116"/>
    </source>
</evidence>
<comment type="similarity">
    <text evidence="1">Belongs to the intimin/invasin family.</text>
</comment>